<comment type="caution">
    <text evidence="2">The sequence shown here is derived from an EMBL/GenBank/DDBJ whole genome shotgun (WGS) entry which is preliminary data.</text>
</comment>
<accession>A0A318J7B0</accession>
<dbReference type="EMBL" id="QJKB01000005">
    <property type="protein sequence ID" value="PXX42550.1"/>
    <property type="molecule type" value="Genomic_DNA"/>
</dbReference>
<proteinExistence type="predicted"/>
<dbReference type="RefSeq" id="WP_146218868.1">
    <property type="nucleotide sequence ID" value="NZ_QJKB01000005.1"/>
</dbReference>
<sequence length="246" mass="28206">MQHIHIARLLFFAVLMQLTCPAFAEIVPESGGHGSVYFGKYEPKEPKSLADIPQPVAAKLIQHLKKRLGEAQYAHLKFAGGQVINAKELRKKEPDSKDYQWEIPAYILQFDFELPGTPKVIFPVEISLRSDASIIEEINLPAYANSTEKQVFHSFKELMGVIAKKGFHEKNMAYKLEYNENEVLIKKSMFEKNMTVRLEYDKELDTLAWRYTKILSDNGYSTQMESILVNAYSGKIIRTTQSRAIR</sequence>
<evidence type="ECO:0000256" key="1">
    <source>
        <dbReference type="SAM" id="SignalP"/>
    </source>
</evidence>
<organism evidence="2 3">
    <name type="scientific">Undibacterium pigrum</name>
    <dbReference type="NCBI Taxonomy" id="401470"/>
    <lineage>
        <taxon>Bacteria</taxon>
        <taxon>Pseudomonadati</taxon>
        <taxon>Pseudomonadota</taxon>
        <taxon>Betaproteobacteria</taxon>
        <taxon>Burkholderiales</taxon>
        <taxon>Oxalobacteraceae</taxon>
        <taxon>Undibacterium</taxon>
    </lineage>
</organism>
<dbReference type="OrthoDB" id="9920092at2"/>
<feature type="chain" id="PRO_5016255644" evidence="1">
    <location>
        <begin position="25"/>
        <end position="246"/>
    </location>
</feature>
<dbReference type="Proteomes" id="UP000247792">
    <property type="component" value="Unassembled WGS sequence"/>
</dbReference>
<feature type="signal peptide" evidence="1">
    <location>
        <begin position="1"/>
        <end position="24"/>
    </location>
</feature>
<reference evidence="2 3" key="1">
    <citation type="submission" date="2018-05" db="EMBL/GenBank/DDBJ databases">
        <title>Genomic Encyclopedia of Type Strains, Phase IV (KMG-IV): sequencing the most valuable type-strain genomes for metagenomic binning, comparative biology and taxonomic classification.</title>
        <authorList>
            <person name="Goeker M."/>
        </authorList>
    </citation>
    <scope>NUCLEOTIDE SEQUENCE [LARGE SCALE GENOMIC DNA]</scope>
    <source>
        <strain evidence="2 3">DSM 19792</strain>
    </source>
</reference>
<name>A0A318J7B0_9BURK</name>
<protein>
    <submittedName>
        <fullName evidence="2">Uncharacterized protein</fullName>
    </submittedName>
</protein>
<dbReference type="AlphaFoldDB" id="A0A318J7B0"/>
<keyword evidence="3" id="KW-1185">Reference proteome</keyword>
<gene>
    <name evidence="2" type="ORF">DFR42_105208</name>
</gene>
<evidence type="ECO:0000313" key="2">
    <source>
        <dbReference type="EMBL" id="PXX42550.1"/>
    </source>
</evidence>
<evidence type="ECO:0000313" key="3">
    <source>
        <dbReference type="Proteomes" id="UP000247792"/>
    </source>
</evidence>
<keyword evidence="1" id="KW-0732">Signal</keyword>